<comment type="similarity">
    <text evidence="1">Belongs to the RelE toxin family.</text>
</comment>
<dbReference type="Gene3D" id="3.30.2310.20">
    <property type="entry name" value="RelE-like"/>
    <property type="match status" value="1"/>
</dbReference>
<protein>
    <submittedName>
        <fullName evidence="3">Plasmid stabilization system protein ParE</fullName>
    </submittedName>
</protein>
<dbReference type="InterPro" id="IPR051803">
    <property type="entry name" value="TA_system_RelE-like_toxin"/>
</dbReference>
<dbReference type="Pfam" id="PF05016">
    <property type="entry name" value="ParE_toxin"/>
    <property type="match status" value="1"/>
</dbReference>
<keyword evidence="4" id="KW-1185">Reference proteome</keyword>
<dbReference type="EMBL" id="JACHFM010000001">
    <property type="protein sequence ID" value="MBB5221365.1"/>
    <property type="molecule type" value="Genomic_DNA"/>
</dbReference>
<dbReference type="InterPro" id="IPR007712">
    <property type="entry name" value="RelE/ParE_toxin"/>
</dbReference>
<dbReference type="PANTHER" id="PTHR33755">
    <property type="entry name" value="TOXIN PARE1-RELATED"/>
    <property type="match status" value="1"/>
</dbReference>
<comment type="caution">
    <text evidence="3">The sequence shown here is derived from an EMBL/GenBank/DDBJ whole genome shotgun (WGS) entry which is preliminary data.</text>
</comment>
<evidence type="ECO:0000256" key="2">
    <source>
        <dbReference type="ARBA" id="ARBA00022649"/>
    </source>
</evidence>
<evidence type="ECO:0000313" key="3">
    <source>
        <dbReference type="EMBL" id="MBB5221365.1"/>
    </source>
</evidence>
<accession>A0A840SL62</accession>
<keyword evidence="2" id="KW-1277">Toxin-antitoxin system</keyword>
<name>A0A840SL62_9RHOB</name>
<gene>
    <name evidence="3" type="ORF">HNP73_001286</name>
</gene>
<dbReference type="AlphaFoldDB" id="A0A840SL62"/>
<dbReference type="RefSeq" id="WP_184147742.1">
    <property type="nucleotide sequence ID" value="NZ_JACHFM010000001.1"/>
</dbReference>
<organism evidence="3 4">
    <name type="scientific">Amaricoccus macauensis</name>
    <dbReference type="NCBI Taxonomy" id="57001"/>
    <lineage>
        <taxon>Bacteria</taxon>
        <taxon>Pseudomonadati</taxon>
        <taxon>Pseudomonadota</taxon>
        <taxon>Alphaproteobacteria</taxon>
        <taxon>Rhodobacterales</taxon>
        <taxon>Paracoccaceae</taxon>
        <taxon>Amaricoccus</taxon>
    </lineage>
</organism>
<dbReference type="Proteomes" id="UP000549457">
    <property type="component" value="Unassembled WGS sequence"/>
</dbReference>
<proteinExistence type="inferred from homology"/>
<evidence type="ECO:0000313" key="4">
    <source>
        <dbReference type="Proteomes" id="UP000549457"/>
    </source>
</evidence>
<sequence>MAHVRFSRQALADLAGIHAWLTERSPAAAGRVIAAIEASVTLLADHPAMGRREERGLGRILIVPRYGYVVSYRVTGDAVEILYVFHPSRDR</sequence>
<evidence type="ECO:0000256" key="1">
    <source>
        <dbReference type="ARBA" id="ARBA00006226"/>
    </source>
</evidence>
<reference evidence="3 4" key="1">
    <citation type="submission" date="2020-08" db="EMBL/GenBank/DDBJ databases">
        <title>Genomic Encyclopedia of Type Strains, Phase IV (KMG-IV): sequencing the most valuable type-strain genomes for metagenomic binning, comparative biology and taxonomic classification.</title>
        <authorList>
            <person name="Goeker M."/>
        </authorList>
    </citation>
    <scope>NUCLEOTIDE SEQUENCE [LARGE SCALE GENOMIC DNA]</scope>
    <source>
        <strain evidence="3 4">DSM 101730</strain>
    </source>
</reference>
<dbReference type="InterPro" id="IPR035093">
    <property type="entry name" value="RelE/ParE_toxin_dom_sf"/>
</dbReference>